<gene>
    <name evidence="1" type="ORF">LCGC14_2862680</name>
</gene>
<dbReference type="AlphaFoldDB" id="A0A0F8Y529"/>
<accession>A0A0F8Y529</accession>
<evidence type="ECO:0000313" key="1">
    <source>
        <dbReference type="EMBL" id="KKK76532.1"/>
    </source>
</evidence>
<protein>
    <recommendedName>
        <fullName evidence="2">C2H2-type domain-containing protein</fullName>
    </recommendedName>
</protein>
<organism evidence="1">
    <name type="scientific">marine sediment metagenome</name>
    <dbReference type="NCBI Taxonomy" id="412755"/>
    <lineage>
        <taxon>unclassified sequences</taxon>
        <taxon>metagenomes</taxon>
        <taxon>ecological metagenomes</taxon>
    </lineage>
</organism>
<reference evidence="1" key="1">
    <citation type="journal article" date="2015" name="Nature">
        <title>Complex archaea that bridge the gap between prokaryotes and eukaryotes.</title>
        <authorList>
            <person name="Spang A."/>
            <person name="Saw J.H."/>
            <person name="Jorgensen S.L."/>
            <person name="Zaremba-Niedzwiedzka K."/>
            <person name="Martijn J."/>
            <person name="Lind A.E."/>
            <person name="van Eijk R."/>
            <person name="Schleper C."/>
            <person name="Guy L."/>
            <person name="Ettema T.J."/>
        </authorList>
    </citation>
    <scope>NUCLEOTIDE SEQUENCE</scope>
</reference>
<proteinExistence type="predicted"/>
<evidence type="ECO:0008006" key="2">
    <source>
        <dbReference type="Google" id="ProtNLM"/>
    </source>
</evidence>
<dbReference type="EMBL" id="LAZR01055362">
    <property type="protein sequence ID" value="KKK76532.1"/>
    <property type="molecule type" value="Genomic_DNA"/>
</dbReference>
<comment type="caution">
    <text evidence="1">The sequence shown here is derived from an EMBL/GenBank/DDBJ whole genome shotgun (WGS) entry which is preliminary data.</text>
</comment>
<sequence length="59" mass="6398">MAEAICPVCGNKIHSYPRVSLHTVAEIHKALTHGGKIPEEFAAKWAVFHVSLSNNCGVK</sequence>
<name>A0A0F8Y529_9ZZZZ</name>